<evidence type="ECO:0000313" key="2">
    <source>
        <dbReference type="Proteomes" id="UP000324222"/>
    </source>
</evidence>
<name>A0A5B7JWI3_PORTR</name>
<sequence length="95" mass="10428">MARSVPSFMASCSAQCHYKQGTRTHHSLPDSMQGALITPLGPLTAPSGEWPDPTATSFPRATPKAVTVFNNFRPKVLNRRLNFDSNIKSSIINEK</sequence>
<keyword evidence="2" id="KW-1185">Reference proteome</keyword>
<dbReference type="EMBL" id="VSRR010106937">
    <property type="protein sequence ID" value="MPC96684.1"/>
    <property type="molecule type" value="Genomic_DNA"/>
</dbReference>
<organism evidence="1 2">
    <name type="scientific">Portunus trituberculatus</name>
    <name type="common">Swimming crab</name>
    <name type="synonym">Neptunus trituberculatus</name>
    <dbReference type="NCBI Taxonomy" id="210409"/>
    <lineage>
        <taxon>Eukaryota</taxon>
        <taxon>Metazoa</taxon>
        <taxon>Ecdysozoa</taxon>
        <taxon>Arthropoda</taxon>
        <taxon>Crustacea</taxon>
        <taxon>Multicrustacea</taxon>
        <taxon>Malacostraca</taxon>
        <taxon>Eumalacostraca</taxon>
        <taxon>Eucarida</taxon>
        <taxon>Decapoda</taxon>
        <taxon>Pleocyemata</taxon>
        <taxon>Brachyura</taxon>
        <taxon>Eubrachyura</taxon>
        <taxon>Portunoidea</taxon>
        <taxon>Portunidae</taxon>
        <taxon>Portuninae</taxon>
        <taxon>Portunus</taxon>
    </lineage>
</organism>
<accession>A0A5B7JWI3</accession>
<comment type="caution">
    <text evidence="1">The sequence shown here is derived from an EMBL/GenBank/DDBJ whole genome shotgun (WGS) entry which is preliminary data.</text>
</comment>
<evidence type="ECO:0000313" key="1">
    <source>
        <dbReference type="EMBL" id="MPC96684.1"/>
    </source>
</evidence>
<protein>
    <submittedName>
        <fullName evidence="1">Uncharacterized protein</fullName>
    </submittedName>
</protein>
<dbReference type="AlphaFoldDB" id="A0A5B7JWI3"/>
<proteinExistence type="predicted"/>
<dbReference type="Proteomes" id="UP000324222">
    <property type="component" value="Unassembled WGS sequence"/>
</dbReference>
<gene>
    <name evidence="1" type="ORF">E2C01_091959</name>
</gene>
<reference evidence="1 2" key="1">
    <citation type="submission" date="2019-05" db="EMBL/GenBank/DDBJ databases">
        <title>Another draft genome of Portunus trituberculatus and its Hox gene families provides insights of decapod evolution.</title>
        <authorList>
            <person name="Jeong J.-H."/>
            <person name="Song I."/>
            <person name="Kim S."/>
            <person name="Choi T."/>
            <person name="Kim D."/>
            <person name="Ryu S."/>
            <person name="Kim W."/>
        </authorList>
    </citation>
    <scope>NUCLEOTIDE SEQUENCE [LARGE SCALE GENOMIC DNA]</scope>
    <source>
        <tissue evidence="1">Muscle</tissue>
    </source>
</reference>